<organism evidence="2 3">
    <name type="scientific">Arcanobacterium wilhelmae</name>
    <dbReference type="NCBI Taxonomy" id="1803177"/>
    <lineage>
        <taxon>Bacteria</taxon>
        <taxon>Bacillati</taxon>
        <taxon>Actinomycetota</taxon>
        <taxon>Actinomycetes</taxon>
        <taxon>Actinomycetales</taxon>
        <taxon>Actinomycetaceae</taxon>
        <taxon>Arcanobacterium</taxon>
    </lineage>
</organism>
<dbReference type="PROSITE" id="PS51257">
    <property type="entry name" value="PROKAR_LIPOPROTEIN"/>
    <property type="match status" value="1"/>
</dbReference>
<evidence type="ECO:0000313" key="2">
    <source>
        <dbReference type="EMBL" id="MDP9801629.1"/>
    </source>
</evidence>
<name>A0ABT9ND28_9ACTO</name>
<reference evidence="2 3" key="1">
    <citation type="submission" date="2023-07" db="EMBL/GenBank/DDBJ databases">
        <title>Sequencing the genomes of 1000 actinobacteria strains.</title>
        <authorList>
            <person name="Klenk H.-P."/>
        </authorList>
    </citation>
    <scope>NUCLEOTIDE SEQUENCE [LARGE SCALE GENOMIC DNA]</scope>
    <source>
        <strain evidence="2 3">DSM 102162</strain>
    </source>
</reference>
<proteinExistence type="predicted"/>
<protein>
    <recommendedName>
        <fullName evidence="4">Lipoprotein</fullName>
    </recommendedName>
</protein>
<sequence length="158" mass="17767">MMKKMSQVLCVCVALALVGGCGTKSTTSQETSGKTFITHTELEQEYRDSIKKLEFPKGFKVPQQTTEEIDATFQRGYGNTVASYTWQCAWQKEWLERYASDSDRANRALKVLEKAPSMPYLDKAHADDATRRIFKENIDKAKLGDPSGIQEDVSANCK</sequence>
<keyword evidence="1" id="KW-0732">Signal</keyword>
<gene>
    <name evidence="2" type="ORF">J2S49_001705</name>
</gene>
<dbReference type="Proteomes" id="UP001235966">
    <property type="component" value="Unassembled WGS sequence"/>
</dbReference>
<comment type="caution">
    <text evidence="2">The sequence shown here is derived from an EMBL/GenBank/DDBJ whole genome shotgun (WGS) entry which is preliminary data.</text>
</comment>
<feature type="chain" id="PRO_5046864038" description="Lipoprotein" evidence="1">
    <location>
        <begin position="17"/>
        <end position="158"/>
    </location>
</feature>
<feature type="signal peptide" evidence="1">
    <location>
        <begin position="1"/>
        <end position="16"/>
    </location>
</feature>
<dbReference type="RefSeq" id="WP_278059826.1">
    <property type="nucleotide sequence ID" value="NZ_CP121247.1"/>
</dbReference>
<evidence type="ECO:0000313" key="3">
    <source>
        <dbReference type="Proteomes" id="UP001235966"/>
    </source>
</evidence>
<evidence type="ECO:0000256" key="1">
    <source>
        <dbReference type="SAM" id="SignalP"/>
    </source>
</evidence>
<keyword evidence="3" id="KW-1185">Reference proteome</keyword>
<evidence type="ECO:0008006" key="4">
    <source>
        <dbReference type="Google" id="ProtNLM"/>
    </source>
</evidence>
<dbReference type="EMBL" id="JAUSQW010000001">
    <property type="protein sequence ID" value="MDP9801629.1"/>
    <property type="molecule type" value="Genomic_DNA"/>
</dbReference>
<accession>A0ABT9ND28</accession>